<dbReference type="STRING" id="585529.HMPREF0291_10364"/>
<gene>
    <name evidence="2" type="ORF">HMPREF0291_10364</name>
</gene>
<accession>D7WB75</accession>
<keyword evidence="3" id="KW-1185">Reference proteome</keyword>
<reference evidence="2" key="1">
    <citation type="submission" date="2010-06" db="EMBL/GenBank/DDBJ databases">
        <authorList>
            <person name="Muzny D."/>
            <person name="Qin X."/>
            <person name="Buhay C."/>
            <person name="Dugan-Rocha S."/>
            <person name="Ding Y."/>
            <person name="Chen G."/>
            <person name="Hawes A."/>
            <person name="Holder M."/>
            <person name="Jhangiani S."/>
            <person name="Johnson A."/>
            <person name="Khan Z."/>
            <person name="Li Z."/>
            <person name="Liu W."/>
            <person name="Liu X."/>
            <person name="Perez L."/>
            <person name="Shen H."/>
            <person name="Wang Q."/>
            <person name="Watt J."/>
            <person name="Xi L."/>
            <person name="Xin Y."/>
            <person name="Zhou J."/>
            <person name="Deng J."/>
            <person name="Jiang H."/>
            <person name="Liu Y."/>
            <person name="Qu J."/>
            <person name="Song X.-Z."/>
            <person name="Zhang L."/>
            <person name="Villasana D."/>
            <person name="Johnson A."/>
            <person name="Liu J."/>
            <person name="Liyanage D."/>
            <person name="Lorensuhewa L."/>
            <person name="Robinson T."/>
            <person name="Song A."/>
            <person name="Song B.-B."/>
            <person name="Dinh H."/>
            <person name="Thornton R."/>
            <person name="Coyle M."/>
            <person name="Francisco L."/>
            <person name="Jackson L."/>
            <person name="Javaid M."/>
            <person name="Korchina V."/>
            <person name="Kovar C."/>
            <person name="Mata R."/>
            <person name="Mathew T."/>
            <person name="Ngo R."/>
            <person name="Nguyen L."/>
            <person name="Nguyen N."/>
            <person name="Okwuonu G."/>
            <person name="Ongeri F."/>
            <person name="Pham C."/>
            <person name="Simmons D."/>
            <person name="Wilczek-Boney K."/>
            <person name="Hale W."/>
            <person name="Jakkamsetti A."/>
            <person name="Pham P."/>
            <person name="Ruth R."/>
            <person name="San Lucas F."/>
            <person name="Warren J."/>
            <person name="Zhang J."/>
            <person name="Zhao Z."/>
            <person name="Zhou C."/>
            <person name="Zhu D."/>
            <person name="Lee S."/>
            <person name="Bess C."/>
            <person name="Blankenburg K."/>
            <person name="Forbes L."/>
            <person name="Fu Q."/>
            <person name="Gubbala S."/>
            <person name="Hirani K."/>
            <person name="Jayaseelan J.C."/>
            <person name="Lara F."/>
            <person name="Munidasa M."/>
            <person name="Palculict T."/>
            <person name="Patil S."/>
            <person name="Pu L.-L."/>
            <person name="Saada N."/>
            <person name="Tang L."/>
            <person name="Weissenberger G."/>
            <person name="Zhu Y."/>
            <person name="Hemphill L."/>
            <person name="Shang Y."/>
            <person name="Youmans B."/>
            <person name="Ayvaz T."/>
            <person name="Ross M."/>
            <person name="Santibanez J."/>
            <person name="Aqrawi P."/>
            <person name="Gross S."/>
            <person name="Joshi V."/>
            <person name="Fowler G."/>
            <person name="Nazareth L."/>
            <person name="Reid J."/>
            <person name="Worley K."/>
            <person name="Petrosino J."/>
            <person name="Highlander S."/>
            <person name="Gibbs R."/>
        </authorList>
    </citation>
    <scope>NUCLEOTIDE SEQUENCE [LARGE SCALE GENOMIC DNA]</scope>
    <source>
        <strain evidence="2">ATCC 33030</strain>
    </source>
</reference>
<evidence type="ECO:0000313" key="2">
    <source>
        <dbReference type="EMBL" id="EFK55106.1"/>
    </source>
</evidence>
<dbReference type="eggNOG" id="ENOG5031JAE">
    <property type="taxonomic scope" value="Bacteria"/>
</dbReference>
<evidence type="ECO:0000313" key="3">
    <source>
        <dbReference type="Proteomes" id="UP000004208"/>
    </source>
</evidence>
<evidence type="ECO:0000256" key="1">
    <source>
        <dbReference type="SAM" id="MobiDB-lite"/>
    </source>
</evidence>
<dbReference type="NCBIfam" id="NF040480">
    <property type="entry name" value="CGLAU_01105_fam"/>
    <property type="match status" value="1"/>
</dbReference>
<dbReference type="Proteomes" id="UP000004208">
    <property type="component" value="Unassembled WGS sequence"/>
</dbReference>
<sequence length="214" mass="22909">MTNATPNGPANDDTFMNALRGVGDASLNAWSRLGDLAGEFSRNFRADRDADVDTGAHHGVDEELTHAHSGLTEQLKAAIANAREAYQGAANDRDFRAATTSFASDAESIFRDFAGSVTRAVDTARESDEANQTKAAFGSALDEIRETFNTAVGQVRSRAEESDVDVEGTVADLRSRLEEVIGRVSNTFNGGDNASDIVEHDPTDGNNPDETDNR</sequence>
<comment type="caution">
    <text evidence="2">The sequence shown here is derived from an EMBL/GenBank/DDBJ whole genome shotgun (WGS) entry which is preliminary data.</text>
</comment>
<name>D7WB75_9CORY</name>
<dbReference type="AlphaFoldDB" id="D7WB75"/>
<dbReference type="HOGENOM" id="CLU_1308389_0_0_11"/>
<proteinExistence type="predicted"/>
<dbReference type="EMBL" id="ACLJ02000001">
    <property type="protein sequence ID" value="EFK55106.1"/>
    <property type="molecule type" value="Genomic_DNA"/>
</dbReference>
<feature type="region of interest" description="Disordered" evidence="1">
    <location>
        <begin position="186"/>
        <end position="214"/>
    </location>
</feature>
<organism evidence="2 3">
    <name type="scientific">Corynebacterium genitalium ATCC 33030</name>
    <dbReference type="NCBI Taxonomy" id="585529"/>
    <lineage>
        <taxon>Bacteria</taxon>
        <taxon>Bacillati</taxon>
        <taxon>Actinomycetota</taxon>
        <taxon>Actinomycetes</taxon>
        <taxon>Mycobacteriales</taxon>
        <taxon>Corynebacteriaceae</taxon>
        <taxon>Corynebacterium</taxon>
    </lineage>
</organism>
<dbReference type="OrthoDB" id="4410901at2"/>
<dbReference type="RefSeq" id="WP_005287033.1">
    <property type="nucleotide sequence ID" value="NZ_CM000961.1"/>
</dbReference>
<protein>
    <submittedName>
        <fullName evidence="2">Uncharacterized protein</fullName>
    </submittedName>
</protein>